<comment type="similarity">
    <text evidence="10">In the C-terminal section; belongs to the IspF family.</text>
</comment>
<organism evidence="13 14">
    <name type="scientific">Aquimixticola soesokkakensis</name>
    <dbReference type="NCBI Taxonomy" id="1519096"/>
    <lineage>
        <taxon>Bacteria</taxon>
        <taxon>Pseudomonadati</taxon>
        <taxon>Pseudomonadota</taxon>
        <taxon>Alphaproteobacteria</taxon>
        <taxon>Rhodobacterales</taxon>
        <taxon>Paracoccaceae</taxon>
        <taxon>Aquimixticola</taxon>
    </lineage>
</organism>
<evidence type="ECO:0000256" key="1">
    <source>
        <dbReference type="ARBA" id="ARBA00001282"/>
    </source>
</evidence>
<sequence>MTDAPLSPDTPHRTPAPRETPLRAAVVVAAGRGLRAGGGLAKQWRMIGAQRVIDHTLAALSPHVDLIVVVTRPEDAARIAPLCDGARVIQVNGGKTRAASVRAGLEALVARKVDQVLIHDAARACVPAVVIETVVQALDHAQGAAPALAVTDALWRGTQTPDGPRVSGTQQRDGLWRAQTPQGFHFTAILEAHRQVADLGADLAQSSAADDVAVARAAGLDVAIVAGHEDNFKITQASDFDRAYALLARSAPATPAQETAMDMRVGTGFDVHSFVEGDHLWLCGLKIAHSHGLNGHSDSDVGMHALTDAIYGALAQGDIGQHFPPSDMQWKGAPSDIFLRHAVDLAQEMGYRISNCDVTLICERPKIGPHAQAMRARLAQIMGLEVARVSVKATTSEKLGFTGRGEGIAAQASALLISL</sequence>
<feature type="binding site" evidence="10">
    <location>
        <begin position="394"/>
        <end position="397"/>
    </location>
    <ligand>
        <name>4-CDP-2-C-methyl-D-erythritol 2-phosphate</name>
        <dbReference type="ChEBI" id="CHEBI:57919"/>
    </ligand>
</feature>
<dbReference type="Gene3D" id="3.90.550.10">
    <property type="entry name" value="Spore Coat Polysaccharide Biosynthesis Protein SpsA, Chain A"/>
    <property type="match status" value="1"/>
</dbReference>
<comment type="pathway">
    <text evidence="10">Isoprenoid biosynthesis; isopentenyl diphosphate biosynthesis via DXP pathway; isopentenyl diphosphate from 1-deoxy-D-xylulose 5-phosphate: step 4/6.</text>
</comment>
<dbReference type="EC" id="2.7.7.60" evidence="10"/>
<evidence type="ECO:0000256" key="2">
    <source>
        <dbReference type="ARBA" id="ARBA00004787"/>
    </source>
</evidence>
<dbReference type="PANTHER" id="PTHR43181:SF1">
    <property type="entry name" value="2-C-METHYL-D-ERYTHRITOL 2,4-CYCLODIPHOSPHATE SYNTHASE, CHLOROPLASTIC"/>
    <property type="match status" value="1"/>
</dbReference>
<dbReference type="EC" id="4.6.1.12" evidence="10"/>
<evidence type="ECO:0000256" key="7">
    <source>
        <dbReference type="ARBA" id="ARBA00023229"/>
    </source>
</evidence>
<dbReference type="Pfam" id="PF01128">
    <property type="entry name" value="IspD"/>
    <property type="match status" value="1"/>
</dbReference>
<dbReference type="UniPathway" id="UPA00056">
    <property type="reaction ID" value="UER00093"/>
</dbReference>
<feature type="binding site" evidence="10">
    <location>
        <position position="404"/>
    </location>
    <ligand>
        <name>4-CDP-2-C-methyl-D-erythritol 2-phosphate</name>
        <dbReference type="ChEBI" id="CHEBI:57919"/>
    </ligand>
</feature>
<evidence type="ECO:0000256" key="8">
    <source>
        <dbReference type="ARBA" id="ARBA00023239"/>
    </source>
</evidence>
<feature type="site" description="Positions MEP for the nucleophilic attack" evidence="10">
    <location>
        <position position="233"/>
    </location>
</feature>
<comment type="similarity">
    <text evidence="10">In the N-terminal section; belongs to the IspD/TarI cytidylyltransferase family. IspD subfamily.</text>
</comment>
<keyword evidence="8 10" id="KW-0456">Lyase</keyword>
<dbReference type="HAMAP" id="MF_00107">
    <property type="entry name" value="IspF"/>
    <property type="match status" value="1"/>
</dbReference>
<keyword evidence="7 10" id="KW-0414">Isoprene biosynthesis</keyword>
<dbReference type="GO" id="GO:0050518">
    <property type="term" value="F:2-C-methyl-D-erythritol 4-phosphate cytidylyltransferase activity"/>
    <property type="evidence" value="ECO:0007669"/>
    <property type="project" value="UniProtKB-UniRule"/>
</dbReference>
<dbReference type="EMBL" id="FWFS01000005">
    <property type="protein sequence ID" value="SLN41762.1"/>
    <property type="molecule type" value="Genomic_DNA"/>
</dbReference>
<dbReference type="NCBIfam" id="NF006899">
    <property type="entry name" value="PRK09382.1"/>
    <property type="match status" value="1"/>
</dbReference>
<evidence type="ECO:0000256" key="10">
    <source>
        <dbReference type="HAMAP-Rule" id="MF_01520"/>
    </source>
</evidence>
<dbReference type="NCBIfam" id="TIGR00151">
    <property type="entry name" value="ispF"/>
    <property type="match status" value="1"/>
</dbReference>
<dbReference type="GO" id="GO:0046872">
    <property type="term" value="F:metal ion binding"/>
    <property type="evidence" value="ECO:0007669"/>
    <property type="project" value="UniProtKB-KW"/>
</dbReference>
<evidence type="ECO:0000259" key="12">
    <source>
        <dbReference type="Pfam" id="PF02542"/>
    </source>
</evidence>
<reference evidence="13 14" key="1">
    <citation type="submission" date="2017-03" db="EMBL/GenBank/DDBJ databases">
        <authorList>
            <person name="Afonso C.L."/>
            <person name="Miller P.J."/>
            <person name="Scott M.A."/>
            <person name="Spackman E."/>
            <person name="Goraichik I."/>
            <person name="Dimitrov K.M."/>
            <person name="Suarez D.L."/>
            <person name="Swayne D.E."/>
        </authorList>
    </citation>
    <scope>NUCLEOTIDE SEQUENCE [LARGE SCALE GENOMIC DNA]</scope>
    <source>
        <strain evidence="13 14">CECT 8620</strain>
    </source>
</reference>
<dbReference type="GO" id="GO:0008685">
    <property type="term" value="F:2-C-methyl-D-erythritol 2,4-cyclodiphosphate synthase activity"/>
    <property type="evidence" value="ECO:0007669"/>
    <property type="project" value="UniProtKB-UniRule"/>
</dbReference>
<feature type="site" description="Transition state stabilizer" evidence="10">
    <location>
        <position position="296"/>
    </location>
</feature>
<feature type="binding site" evidence="10">
    <location>
        <begin position="270"/>
        <end position="272"/>
    </location>
    <ligand>
        <name>4-CDP-2-C-methyl-D-erythritol 2-phosphate</name>
        <dbReference type="ChEBI" id="CHEBI:57919"/>
    </ligand>
</feature>
<proteinExistence type="inferred from homology"/>
<keyword evidence="4 10" id="KW-0808">Transferase</keyword>
<comment type="pathway">
    <text evidence="2 10">Isoprenoid biosynthesis; isopentenyl diphosphate biosynthesis via DXP pathway; isopentenyl diphosphate from 1-deoxy-D-xylulose 5-phosphate: step 2/6.</text>
</comment>
<dbReference type="InterPro" id="IPR018294">
    <property type="entry name" value="ISPD_synthase_CS"/>
</dbReference>
<dbReference type="InterPro" id="IPR029044">
    <property type="entry name" value="Nucleotide-diphossugar_trans"/>
</dbReference>
<evidence type="ECO:0000256" key="5">
    <source>
        <dbReference type="ARBA" id="ARBA00022695"/>
    </source>
</evidence>
<feature type="binding site" evidence="10">
    <location>
        <position position="272"/>
    </location>
    <ligand>
        <name>a divalent metal cation</name>
        <dbReference type="ChEBI" id="CHEBI:60240"/>
    </ligand>
</feature>
<dbReference type="FunFam" id="3.30.1330.50:FF:000003">
    <property type="entry name" value="2-C-methyl-D-erythritol 2,4-cyclodiphosphate synthase"/>
    <property type="match status" value="1"/>
</dbReference>
<feature type="region of interest" description="Disordered" evidence="11">
    <location>
        <begin position="1"/>
        <end position="20"/>
    </location>
</feature>
<feature type="binding site" evidence="10">
    <location>
        <position position="270"/>
    </location>
    <ligand>
        <name>a divalent metal cation</name>
        <dbReference type="ChEBI" id="CHEBI:60240"/>
    </ligand>
</feature>
<keyword evidence="14" id="KW-1185">Reference proteome</keyword>
<evidence type="ECO:0000313" key="13">
    <source>
        <dbReference type="EMBL" id="SLN41762.1"/>
    </source>
</evidence>
<keyword evidence="9 10" id="KW-0511">Multifunctional enzyme</keyword>
<dbReference type="Proteomes" id="UP000193862">
    <property type="component" value="Unassembled WGS sequence"/>
</dbReference>
<dbReference type="RefSeq" id="WP_085836335.1">
    <property type="nucleotide sequence ID" value="NZ_FWFS01000005.1"/>
</dbReference>
<dbReference type="HAMAP" id="MF_00108">
    <property type="entry name" value="IspD"/>
    <property type="match status" value="1"/>
</dbReference>
<feature type="domain" description="2-C-methyl-D-erythritol 2,4-cyclodiphosphate synthase" evidence="12">
    <location>
        <begin position="263"/>
        <end position="416"/>
    </location>
</feature>
<comment type="cofactor">
    <cofactor evidence="10">
        <name>a divalent metal cation</name>
        <dbReference type="ChEBI" id="CHEBI:60240"/>
    </cofactor>
</comment>
<dbReference type="InterPro" id="IPR034683">
    <property type="entry name" value="IspD/TarI"/>
</dbReference>
<dbReference type="Gene3D" id="3.30.1330.50">
    <property type="entry name" value="2-C-methyl-D-erythritol 2,4-cyclodiphosphate synthase"/>
    <property type="match status" value="1"/>
</dbReference>
<dbReference type="Pfam" id="PF02542">
    <property type="entry name" value="YgbB"/>
    <property type="match status" value="1"/>
</dbReference>
<keyword evidence="5 10" id="KW-0548">Nucleotidyltransferase</keyword>
<protein>
    <recommendedName>
        <fullName evidence="10">Bifunctional enzyme IspD/IspF</fullName>
    </recommendedName>
    <domain>
        <recommendedName>
            <fullName evidence="10">2-C-methyl-D-erythritol 4-phosphate cytidylyltransferase</fullName>
            <ecNumber evidence="10">2.7.7.60</ecNumber>
        </recommendedName>
        <alternativeName>
            <fullName evidence="10">4-diphosphocytidyl-2C-methyl-D-erythritol synthase</fullName>
        </alternativeName>
        <alternativeName>
            <fullName evidence="10">MEP cytidylyltransferase</fullName>
            <shortName evidence="10">MCT</shortName>
        </alternativeName>
    </domain>
    <domain>
        <recommendedName>
            <fullName evidence="10">2-C-methyl-D-erythritol 2,4-cyclodiphosphate synthase</fullName>
            <shortName evidence="10">MECDP-synthase</shortName>
            <shortName evidence="10">MECPP-synthase</shortName>
            <shortName evidence="10">MECPS</shortName>
            <ecNumber evidence="10">4.6.1.12</ecNumber>
        </recommendedName>
    </domain>
</protein>
<name>A0A1Y5SLH9_9RHOB</name>
<comment type="catalytic activity">
    <reaction evidence="10">
        <text>4-CDP-2-C-methyl-D-erythritol 2-phosphate = 2-C-methyl-D-erythritol 2,4-cyclic diphosphate + CMP</text>
        <dbReference type="Rhea" id="RHEA:23864"/>
        <dbReference type="ChEBI" id="CHEBI:57919"/>
        <dbReference type="ChEBI" id="CHEBI:58483"/>
        <dbReference type="ChEBI" id="CHEBI:60377"/>
        <dbReference type="EC" id="4.6.1.12"/>
    </reaction>
</comment>
<dbReference type="CDD" id="cd02516">
    <property type="entry name" value="CDP-ME_synthetase"/>
    <property type="match status" value="1"/>
</dbReference>
<comment type="catalytic activity">
    <reaction evidence="1 10">
        <text>2-C-methyl-D-erythritol 4-phosphate + CTP + H(+) = 4-CDP-2-C-methyl-D-erythritol + diphosphate</text>
        <dbReference type="Rhea" id="RHEA:13429"/>
        <dbReference type="ChEBI" id="CHEBI:15378"/>
        <dbReference type="ChEBI" id="CHEBI:33019"/>
        <dbReference type="ChEBI" id="CHEBI:37563"/>
        <dbReference type="ChEBI" id="CHEBI:57823"/>
        <dbReference type="ChEBI" id="CHEBI:58262"/>
        <dbReference type="EC" id="2.7.7.60"/>
    </reaction>
</comment>
<feature type="site" description="Transition state stabilizer" evidence="10">
    <location>
        <position position="42"/>
    </location>
</feature>
<dbReference type="OrthoDB" id="9804336at2"/>
<evidence type="ECO:0000256" key="9">
    <source>
        <dbReference type="ARBA" id="ARBA00023268"/>
    </source>
</evidence>
<comment type="similarity">
    <text evidence="3">Belongs to the IspD/TarI cytidylyltransferase family. IspD subfamily.</text>
</comment>
<feature type="region of interest" description="2-C-methyl-D-erythritol 4-phosphate cytidylyltransferase" evidence="10">
    <location>
        <begin position="1"/>
        <end position="263"/>
    </location>
</feature>
<comment type="function">
    <text evidence="10">Bifunctional enzyme that catalyzes the formation of 4-diphosphocytidyl-2-C-methyl-D-erythritol from CTP and 2-C-methyl-D-erythritol 4-phosphate (MEP) (IspD), and catalyzes the conversion of 4-diphosphocytidyl-2-C-methyl-D-erythritol 2-phosphate (CDP-ME2P) to 2-C-methyl-D-erythritol 2,4-cyclodiphosphate (ME-CPP) with a corresponding release of cytidine 5-monophosphate (CMP) (IspF).</text>
</comment>
<dbReference type="PROSITE" id="PS01295">
    <property type="entry name" value="ISPD"/>
    <property type="match status" value="1"/>
</dbReference>
<dbReference type="PANTHER" id="PTHR43181">
    <property type="entry name" value="2-C-METHYL-D-ERYTHRITOL 2,4-CYCLODIPHOSPHATE SYNTHASE, CHLOROPLASTIC"/>
    <property type="match status" value="1"/>
</dbReference>
<feature type="binding site" evidence="10">
    <location>
        <begin position="318"/>
        <end position="320"/>
    </location>
    <ligand>
        <name>4-CDP-2-C-methyl-D-erythritol 2-phosphate</name>
        <dbReference type="ChEBI" id="CHEBI:57919"/>
    </ligand>
</feature>
<dbReference type="SUPFAM" id="SSF69765">
    <property type="entry name" value="IpsF-like"/>
    <property type="match status" value="1"/>
</dbReference>
<evidence type="ECO:0000313" key="14">
    <source>
        <dbReference type="Proteomes" id="UP000193862"/>
    </source>
</evidence>
<dbReference type="HAMAP" id="MF_01520">
    <property type="entry name" value="IspDF"/>
    <property type="match status" value="1"/>
</dbReference>
<keyword evidence="6 10" id="KW-0479">Metal-binding</keyword>
<evidence type="ECO:0000256" key="11">
    <source>
        <dbReference type="SAM" id="MobiDB-lite"/>
    </source>
</evidence>
<dbReference type="AlphaFoldDB" id="A0A1Y5SLH9"/>
<evidence type="ECO:0000256" key="4">
    <source>
        <dbReference type="ARBA" id="ARBA00022679"/>
    </source>
</evidence>
<dbReference type="InterPro" id="IPR001228">
    <property type="entry name" value="IspD"/>
</dbReference>
<dbReference type="InterPro" id="IPR003526">
    <property type="entry name" value="MECDP_synthase"/>
</dbReference>
<dbReference type="GO" id="GO:0019288">
    <property type="term" value="P:isopentenyl diphosphate biosynthetic process, methylerythritol 4-phosphate pathway"/>
    <property type="evidence" value="ECO:0007669"/>
    <property type="project" value="UniProtKB-UniRule"/>
</dbReference>
<comment type="caution">
    <text evidence="10">Lacks conserved residue(s) required for the propagation of feature annotation.</text>
</comment>
<feature type="binding site" evidence="10">
    <location>
        <position position="401"/>
    </location>
    <ligand>
        <name>4-CDP-2-C-methyl-D-erythritol 2-phosphate</name>
        <dbReference type="ChEBI" id="CHEBI:57919"/>
    </ligand>
</feature>
<feature type="binding site" evidence="10">
    <location>
        <begin position="296"/>
        <end position="297"/>
    </location>
    <ligand>
        <name>4-CDP-2-C-methyl-D-erythritol 2-phosphate</name>
        <dbReference type="ChEBI" id="CHEBI:57919"/>
    </ligand>
</feature>
<evidence type="ECO:0000256" key="3">
    <source>
        <dbReference type="ARBA" id="ARBA00009789"/>
    </source>
</evidence>
<feature type="site" description="Positions MEP for the nucleophilic attack" evidence="10">
    <location>
        <position position="172"/>
    </location>
</feature>
<evidence type="ECO:0000256" key="6">
    <source>
        <dbReference type="ARBA" id="ARBA00022723"/>
    </source>
</evidence>
<feature type="binding site" evidence="10">
    <location>
        <position position="304"/>
    </location>
    <ligand>
        <name>a divalent metal cation</name>
        <dbReference type="ChEBI" id="CHEBI:60240"/>
    </ligand>
</feature>
<dbReference type="CDD" id="cd00554">
    <property type="entry name" value="MECDP_synthase"/>
    <property type="match status" value="1"/>
</dbReference>
<dbReference type="SUPFAM" id="SSF53448">
    <property type="entry name" value="Nucleotide-diphospho-sugar transferases"/>
    <property type="match status" value="1"/>
</dbReference>
<dbReference type="InterPro" id="IPR036571">
    <property type="entry name" value="MECDP_synthase_sf"/>
</dbReference>
<accession>A0A1Y5SLH9</accession>
<gene>
    <name evidence="10 13" type="primary">ispDF</name>
    <name evidence="13" type="ORF">AQS8620_01633</name>
</gene>
<feature type="site" description="Transition state stabilizer" evidence="10">
    <location>
        <position position="395"/>
    </location>
</feature>
<feature type="region of interest" description="2-C-methyl-D-erythritol 2,4-cyclodiphosphate synthase" evidence="10">
    <location>
        <begin position="264"/>
        <end position="419"/>
    </location>
</feature>
<feature type="site" description="Transition state stabilizer" evidence="10">
    <location>
        <position position="35"/>
    </location>
</feature>
<dbReference type="InterPro" id="IPR026596">
    <property type="entry name" value="IspD/F"/>
</dbReference>
<dbReference type="GO" id="GO:0016114">
    <property type="term" value="P:terpenoid biosynthetic process"/>
    <property type="evidence" value="ECO:0007669"/>
    <property type="project" value="InterPro"/>
</dbReference>